<dbReference type="RefSeq" id="XP_056549757.1">
    <property type="nucleotide sequence ID" value="XM_056703797.1"/>
</dbReference>
<accession>A0A9W9RE28</accession>
<dbReference type="AlphaFoldDB" id="A0A9W9RE28"/>
<dbReference type="InterPro" id="IPR021858">
    <property type="entry name" value="Fun_TF"/>
</dbReference>
<dbReference type="GO" id="GO:0000981">
    <property type="term" value="F:DNA-binding transcription factor activity, RNA polymerase II-specific"/>
    <property type="evidence" value="ECO:0007669"/>
    <property type="project" value="TreeGrafter"/>
</dbReference>
<dbReference type="EMBL" id="JAPZBS010000009">
    <property type="protein sequence ID" value="KAJ5358471.1"/>
    <property type="molecule type" value="Genomic_DNA"/>
</dbReference>
<keyword evidence="2" id="KW-1185">Reference proteome</keyword>
<proteinExistence type="predicted"/>
<dbReference type="GeneID" id="81442976"/>
<evidence type="ECO:0000313" key="2">
    <source>
        <dbReference type="Proteomes" id="UP001147782"/>
    </source>
</evidence>
<dbReference type="Proteomes" id="UP001147782">
    <property type="component" value="Unassembled WGS sequence"/>
</dbReference>
<dbReference type="InterPro" id="IPR052400">
    <property type="entry name" value="Zn2-C6_fungal_TF"/>
</dbReference>
<reference evidence="1" key="2">
    <citation type="journal article" date="2023" name="IMA Fungus">
        <title>Comparative genomic study of the Penicillium genus elucidates a diverse pangenome and 15 lateral gene transfer events.</title>
        <authorList>
            <person name="Petersen C."/>
            <person name="Sorensen T."/>
            <person name="Nielsen M.R."/>
            <person name="Sondergaard T.E."/>
            <person name="Sorensen J.L."/>
            <person name="Fitzpatrick D.A."/>
            <person name="Frisvad J.C."/>
            <person name="Nielsen K.L."/>
        </authorList>
    </citation>
    <scope>NUCLEOTIDE SEQUENCE</scope>
    <source>
        <strain evidence="1">IBT 29864</strain>
    </source>
</reference>
<gene>
    <name evidence="1" type="ORF">N7496_010884</name>
</gene>
<sequence length="286" mass="33159">MREEHQDVFGIWQKHLPEWGFEFSAILHLILALSALHLGHDQPELRDQYIRQADHHFTFGVQSVTAIISQLNPENCQMVYMAAVMICFIYFGRGPRPGEYLIFSEHGPAEWVVLMNGVKLILHLHHEKVFSGILEPSGEGISCEFIPAMRAELHEHRIHLEEVQLFLEAENAENNELDLKLAALHDLFELLYEMYEKISVGKSGVFLMDVLIGWIYRRPEEFVHLSEKCDPGALVIFAHWAVLLKYMETSWFMEGWAKHVLTGISGSLHVRHRSWIEWPLQKVEKA</sequence>
<comment type="caution">
    <text evidence="1">The sequence shown here is derived from an EMBL/GenBank/DDBJ whole genome shotgun (WGS) entry which is preliminary data.</text>
</comment>
<reference evidence="1" key="1">
    <citation type="submission" date="2022-11" db="EMBL/GenBank/DDBJ databases">
        <authorList>
            <person name="Petersen C."/>
        </authorList>
    </citation>
    <scope>NUCLEOTIDE SEQUENCE</scope>
    <source>
        <strain evidence="1">IBT 29864</strain>
    </source>
</reference>
<dbReference type="Pfam" id="PF11951">
    <property type="entry name" value="Fungal_trans_2"/>
    <property type="match status" value="1"/>
</dbReference>
<dbReference type="PANTHER" id="PTHR47657:SF13">
    <property type="entry name" value="ZN(2)-C6 FUNGAL-TYPE DOMAIN-CONTAINING PROTEIN-RELATED"/>
    <property type="match status" value="1"/>
</dbReference>
<name>A0A9W9RE28_9EURO</name>
<protein>
    <submittedName>
        <fullName evidence="1">Uncharacterized protein</fullName>
    </submittedName>
</protein>
<dbReference type="OrthoDB" id="416217at2759"/>
<dbReference type="PANTHER" id="PTHR47657">
    <property type="entry name" value="STEROL REGULATORY ELEMENT-BINDING PROTEIN ECM22"/>
    <property type="match status" value="1"/>
</dbReference>
<organism evidence="1 2">
    <name type="scientific">Penicillium cataractarum</name>
    <dbReference type="NCBI Taxonomy" id="2100454"/>
    <lineage>
        <taxon>Eukaryota</taxon>
        <taxon>Fungi</taxon>
        <taxon>Dikarya</taxon>
        <taxon>Ascomycota</taxon>
        <taxon>Pezizomycotina</taxon>
        <taxon>Eurotiomycetes</taxon>
        <taxon>Eurotiomycetidae</taxon>
        <taxon>Eurotiales</taxon>
        <taxon>Aspergillaceae</taxon>
        <taxon>Penicillium</taxon>
    </lineage>
</organism>
<evidence type="ECO:0000313" key="1">
    <source>
        <dbReference type="EMBL" id="KAJ5358471.1"/>
    </source>
</evidence>